<feature type="compositionally biased region" description="Basic and acidic residues" evidence="2">
    <location>
        <begin position="55"/>
        <end position="71"/>
    </location>
</feature>
<keyword evidence="1" id="KW-0175">Coiled coil</keyword>
<feature type="coiled-coil region" evidence="1">
    <location>
        <begin position="10"/>
        <end position="44"/>
    </location>
</feature>
<dbReference type="Proteomes" id="UP000231183">
    <property type="component" value="Unassembled WGS sequence"/>
</dbReference>
<evidence type="ECO:0000256" key="1">
    <source>
        <dbReference type="SAM" id="Coils"/>
    </source>
</evidence>
<name>A0A2M6W3X5_9BACT</name>
<evidence type="ECO:0000256" key="2">
    <source>
        <dbReference type="SAM" id="MobiDB-lite"/>
    </source>
</evidence>
<gene>
    <name evidence="3" type="ORF">COU31_02625</name>
</gene>
<reference evidence="4" key="1">
    <citation type="submission" date="2017-09" db="EMBL/GenBank/DDBJ databases">
        <title>Depth-based differentiation of microbial function through sediment-hosted aquifers and enrichment of novel symbionts in the deep terrestrial subsurface.</title>
        <authorList>
            <person name="Probst A.J."/>
            <person name="Ladd B."/>
            <person name="Jarett J.K."/>
            <person name="Geller-Mcgrath D.E."/>
            <person name="Sieber C.M.K."/>
            <person name="Emerson J.B."/>
            <person name="Anantharaman K."/>
            <person name="Thomas B.C."/>
            <person name="Malmstrom R."/>
            <person name="Stieglmeier M."/>
            <person name="Klingl A."/>
            <person name="Woyke T."/>
            <person name="Ryan C.M."/>
            <person name="Banfield J.F."/>
        </authorList>
    </citation>
    <scope>NUCLEOTIDE SEQUENCE [LARGE SCALE GENOMIC DNA]</scope>
</reference>
<comment type="caution">
    <text evidence="3">The sequence shown here is derived from an EMBL/GenBank/DDBJ whole genome shotgun (WGS) entry which is preliminary data.</text>
</comment>
<accession>A0A2M6W3X5</accession>
<proteinExistence type="predicted"/>
<protein>
    <submittedName>
        <fullName evidence="3">Uncharacterized protein</fullName>
    </submittedName>
</protein>
<evidence type="ECO:0000313" key="4">
    <source>
        <dbReference type="Proteomes" id="UP000231183"/>
    </source>
</evidence>
<evidence type="ECO:0000313" key="3">
    <source>
        <dbReference type="EMBL" id="PIT87445.1"/>
    </source>
</evidence>
<sequence>MINTPKKQPIHDLKSRRQNLFLQIKGIEKQFDALKEKMTVLNAQIKSAVRSGRQKKTDQKTVEELRQKIGL</sequence>
<dbReference type="AlphaFoldDB" id="A0A2M6W3X5"/>
<dbReference type="EMBL" id="PFBX01000026">
    <property type="protein sequence ID" value="PIT87445.1"/>
    <property type="molecule type" value="Genomic_DNA"/>
</dbReference>
<feature type="region of interest" description="Disordered" evidence="2">
    <location>
        <begin position="49"/>
        <end position="71"/>
    </location>
</feature>
<organism evidence="3 4">
    <name type="scientific">Candidatus Magasanikbacteria bacterium CG10_big_fil_rev_8_21_14_0_10_40_10</name>
    <dbReference type="NCBI Taxonomy" id="1974648"/>
    <lineage>
        <taxon>Bacteria</taxon>
        <taxon>Candidatus Magasanikiibacteriota</taxon>
    </lineage>
</organism>